<feature type="region of interest" description="Disordered" evidence="9">
    <location>
        <begin position="1004"/>
        <end position="1024"/>
    </location>
</feature>
<feature type="compositionally biased region" description="Polar residues" evidence="9">
    <location>
        <begin position="970"/>
        <end position="991"/>
    </location>
</feature>
<keyword evidence="5" id="KW-0479">Metal-binding</keyword>
<evidence type="ECO:0000256" key="7">
    <source>
        <dbReference type="ARBA" id="ARBA00022884"/>
    </source>
</evidence>
<dbReference type="GO" id="GO:0000290">
    <property type="term" value="P:deadenylation-dependent decapping of nuclear-transcribed mRNA"/>
    <property type="evidence" value="ECO:0007669"/>
    <property type="project" value="InterPro"/>
</dbReference>
<dbReference type="STRING" id="1460663.A0A177BU29"/>
<accession>A0A177BU29</accession>
<dbReference type="CDD" id="cd03672">
    <property type="entry name" value="NUDIX_Dcp2p_Nudt20"/>
    <property type="match status" value="1"/>
</dbReference>
<dbReference type="SUPFAM" id="SSF140586">
    <property type="entry name" value="Dcp2 domain-like"/>
    <property type="match status" value="1"/>
</dbReference>
<feature type="region of interest" description="Disordered" evidence="9">
    <location>
        <begin position="252"/>
        <end position="275"/>
    </location>
</feature>
<dbReference type="Pfam" id="PF00293">
    <property type="entry name" value="NUDIX"/>
    <property type="match status" value="1"/>
</dbReference>
<dbReference type="InterPro" id="IPR015797">
    <property type="entry name" value="NUDIX_hydrolase-like_dom_sf"/>
</dbReference>
<feature type="compositionally biased region" description="Pro residues" evidence="9">
    <location>
        <begin position="517"/>
        <end position="529"/>
    </location>
</feature>
<dbReference type="GO" id="GO:0030145">
    <property type="term" value="F:manganese ion binding"/>
    <property type="evidence" value="ECO:0007669"/>
    <property type="project" value="InterPro"/>
</dbReference>
<gene>
    <name evidence="11" type="ORF">CC84DRAFT_1169913</name>
</gene>
<evidence type="ECO:0000256" key="6">
    <source>
        <dbReference type="ARBA" id="ARBA00022801"/>
    </source>
</evidence>
<dbReference type="Gene3D" id="1.10.10.1050">
    <property type="entry name" value="Dcp2, box A domain"/>
    <property type="match status" value="1"/>
</dbReference>
<comment type="cofactor">
    <cofactor evidence="1">
        <name>Mn(2+)</name>
        <dbReference type="ChEBI" id="CHEBI:29035"/>
    </cofactor>
</comment>
<feature type="compositionally biased region" description="Pro residues" evidence="9">
    <location>
        <begin position="592"/>
        <end position="603"/>
    </location>
</feature>
<dbReference type="InterPro" id="IPR020084">
    <property type="entry name" value="NUDIX_hydrolase_CS"/>
</dbReference>
<feature type="compositionally biased region" description="Low complexity" evidence="9">
    <location>
        <begin position="548"/>
        <end position="565"/>
    </location>
</feature>
<evidence type="ECO:0000259" key="10">
    <source>
        <dbReference type="PROSITE" id="PS51462"/>
    </source>
</evidence>
<evidence type="ECO:0000256" key="3">
    <source>
        <dbReference type="ARBA" id="ARBA00005279"/>
    </source>
</evidence>
<dbReference type="GO" id="GO:0000184">
    <property type="term" value="P:nuclear-transcribed mRNA catabolic process, nonsense-mediated decay"/>
    <property type="evidence" value="ECO:0007669"/>
    <property type="project" value="InterPro"/>
</dbReference>
<keyword evidence="6" id="KW-0378">Hydrolase</keyword>
<evidence type="ECO:0000256" key="9">
    <source>
        <dbReference type="SAM" id="MobiDB-lite"/>
    </source>
</evidence>
<dbReference type="RefSeq" id="XP_018029130.1">
    <property type="nucleotide sequence ID" value="XM_018179787.1"/>
</dbReference>
<dbReference type="PROSITE" id="PS00893">
    <property type="entry name" value="NUDIX_BOX"/>
    <property type="match status" value="1"/>
</dbReference>
<dbReference type="Gene3D" id="3.90.79.10">
    <property type="entry name" value="Nucleoside Triphosphate Pyrophosphohydrolase"/>
    <property type="match status" value="1"/>
</dbReference>
<feature type="compositionally biased region" description="Pro residues" evidence="9">
    <location>
        <begin position="782"/>
        <end position="794"/>
    </location>
</feature>
<dbReference type="EMBL" id="KV441564">
    <property type="protein sequence ID" value="OAF98764.1"/>
    <property type="molecule type" value="Genomic_DNA"/>
</dbReference>
<evidence type="ECO:0000256" key="1">
    <source>
        <dbReference type="ARBA" id="ARBA00001936"/>
    </source>
</evidence>
<dbReference type="Proteomes" id="UP000077069">
    <property type="component" value="Unassembled WGS sequence"/>
</dbReference>
<dbReference type="GO" id="GO:0140933">
    <property type="term" value="F:5'-(N(7)-methylguanosine 5'-triphospho)-[mRNA] hydrolase activity"/>
    <property type="evidence" value="ECO:0007669"/>
    <property type="project" value="InterPro"/>
</dbReference>
<dbReference type="InterPro" id="IPR007722">
    <property type="entry name" value="DCP2_BoxA"/>
</dbReference>
<evidence type="ECO:0000256" key="2">
    <source>
        <dbReference type="ARBA" id="ARBA00004496"/>
    </source>
</evidence>
<feature type="domain" description="Nudix hydrolase" evidence="10">
    <location>
        <begin position="95"/>
        <end position="227"/>
    </location>
</feature>
<evidence type="ECO:0000313" key="11">
    <source>
        <dbReference type="EMBL" id="OAF98764.1"/>
    </source>
</evidence>
<dbReference type="PANTHER" id="PTHR23114">
    <property type="entry name" value="M7GPPPN-MRNA HYDROLASE"/>
    <property type="match status" value="1"/>
</dbReference>
<dbReference type="FunFam" id="3.90.79.10:FF:000003">
    <property type="entry name" value="M7GpppN-mRNA hydrolase isoform 2"/>
    <property type="match status" value="1"/>
</dbReference>
<dbReference type="InterPro" id="IPR044099">
    <property type="entry name" value="Dcp2_NUDIX"/>
</dbReference>
<dbReference type="PROSITE" id="PS51462">
    <property type="entry name" value="NUDIX"/>
    <property type="match status" value="1"/>
</dbReference>
<dbReference type="InterPro" id="IPR000086">
    <property type="entry name" value="NUDIX_hydrolase_dom"/>
</dbReference>
<evidence type="ECO:0000256" key="8">
    <source>
        <dbReference type="ARBA" id="ARBA00023211"/>
    </source>
</evidence>
<dbReference type="Pfam" id="PF05026">
    <property type="entry name" value="DCP2"/>
    <property type="match status" value="1"/>
</dbReference>
<dbReference type="PANTHER" id="PTHR23114:SF17">
    <property type="entry name" value="M7GPPPN-MRNA HYDROLASE"/>
    <property type="match status" value="1"/>
</dbReference>
<evidence type="ECO:0000256" key="5">
    <source>
        <dbReference type="ARBA" id="ARBA00022723"/>
    </source>
</evidence>
<evidence type="ECO:0000256" key="4">
    <source>
        <dbReference type="ARBA" id="ARBA00022490"/>
    </source>
</evidence>
<comment type="subcellular location">
    <subcellularLocation>
        <location evidence="2">Cytoplasm</location>
    </subcellularLocation>
</comment>
<organism evidence="11 12">
    <name type="scientific">Paraphaeosphaeria sporulosa</name>
    <dbReference type="NCBI Taxonomy" id="1460663"/>
    <lineage>
        <taxon>Eukaryota</taxon>
        <taxon>Fungi</taxon>
        <taxon>Dikarya</taxon>
        <taxon>Ascomycota</taxon>
        <taxon>Pezizomycotina</taxon>
        <taxon>Dothideomycetes</taxon>
        <taxon>Pleosporomycetidae</taxon>
        <taxon>Pleosporales</taxon>
        <taxon>Massarineae</taxon>
        <taxon>Didymosphaeriaceae</taxon>
        <taxon>Paraphaeosphaeria</taxon>
    </lineage>
</organism>
<keyword evidence="12" id="KW-1185">Reference proteome</keyword>
<evidence type="ECO:0000313" key="12">
    <source>
        <dbReference type="Proteomes" id="UP000077069"/>
    </source>
</evidence>
<keyword evidence="4" id="KW-0963">Cytoplasm</keyword>
<proteinExistence type="inferred from homology"/>
<feature type="region of interest" description="Disordered" evidence="9">
    <location>
        <begin position="347"/>
        <end position="530"/>
    </location>
</feature>
<feature type="compositionally biased region" description="Polar residues" evidence="9">
    <location>
        <begin position="936"/>
        <end position="956"/>
    </location>
</feature>
<dbReference type="GO" id="GO:0000932">
    <property type="term" value="C:P-body"/>
    <property type="evidence" value="ECO:0007669"/>
    <property type="project" value="TreeGrafter"/>
</dbReference>
<dbReference type="InterPro" id="IPR036189">
    <property type="entry name" value="DCP2_BoxA_sf"/>
</dbReference>
<keyword evidence="7" id="KW-0694">RNA-binding</keyword>
<comment type="similarity">
    <text evidence="3">Belongs to the Nudix hydrolase family. DCP2 subfamily.</text>
</comment>
<name>A0A177BU29_9PLEO</name>
<feature type="region of interest" description="Disordered" evidence="9">
    <location>
        <begin position="739"/>
        <end position="991"/>
    </location>
</feature>
<feature type="region of interest" description="Disordered" evidence="9">
    <location>
        <begin position="548"/>
        <end position="616"/>
    </location>
</feature>
<dbReference type="AlphaFoldDB" id="A0A177BU29"/>
<reference evidence="11 12" key="1">
    <citation type="submission" date="2016-05" db="EMBL/GenBank/DDBJ databases">
        <title>Comparative analysis of secretome profiles of manganese(II)-oxidizing ascomycete fungi.</title>
        <authorList>
            <consortium name="DOE Joint Genome Institute"/>
            <person name="Zeiner C.A."/>
            <person name="Purvine S.O."/>
            <person name="Zink E.M."/>
            <person name="Wu S."/>
            <person name="Pasa-Tolic L."/>
            <person name="Chaput D.L."/>
            <person name="Haridas S."/>
            <person name="Grigoriev I.V."/>
            <person name="Santelli C.M."/>
            <person name="Hansel C.M."/>
        </authorList>
    </citation>
    <scope>NUCLEOTIDE SEQUENCE [LARGE SCALE GENOMIC DNA]</scope>
    <source>
        <strain evidence="11 12">AP3s5-JAC2a</strain>
    </source>
</reference>
<dbReference type="OrthoDB" id="18996at2759"/>
<dbReference type="InParanoid" id="A0A177BU29"/>
<dbReference type="GO" id="GO:0003723">
    <property type="term" value="F:RNA binding"/>
    <property type="evidence" value="ECO:0007669"/>
    <property type="project" value="UniProtKB-KW"/>
</dbReference>
<feature type="compositionally biased region" description="Pro residues" evidence="9">
    <location>
        <begin position="909"/>
        <end position="921"/>
    </location>
</feature>
<keyword evidence="8" id="KW-0464">Manganese</keyword>
<feature type="compositionally biased region" description="Pro residues" evidence="9">
    <location>
        <begin position="840"/>
        <end position="861"/>
    </location>
</feature>
<sequence>MTSPNQSLLDWLDDLCVRFIVNLPHEELQSVERICFQIEEAQWFYEDFIRPLDPRLPSMNLRMFSQRMFQHCPLFQGFSEDHFLEAFQHFLQYKTRVPVRGAIMLNQDMTHAVLVKGWKKGAKWSFPRGKINKDEPDLECAIREVYEETGYDLKDAGLVRPESEMKSIPVNMREQSMLLYVFRGVPMDTYFEPRTRKEISKIDWYKLSDLPTLKRKNQVQQGPGQDLIKDNSFYMVAPFLGPLKAWIKLQRKQDRHRAPAGSHPVPPPAAGITDTEGLEADLGETTADEAAMPETLSEEQSFAALVANLGRSQRASDALPEVSTHAQTQGVADPAAELKRLLSVGMGFPSQPQPVEAPQSVQEQPPNPLLAMLHGNNGPHPDSLPRTPFDQIMPTPQPPQSPHGQHHPRQLQLGQMPPPPRFPFHQQQHQHQHQHQGGPFQGQHHHHMPPQHHNGFPPHPPSHFMSPPASQHANPVFSAHAPNVQHTFNDSAPPPYQRTGDPQFTQPPQFPGAHGPAIPPASKLPPPKLTPHSLGLLNAFKISEKPAISSPISQAQQSSQATPIATRPPPLQRQSDAFVSPPPAQSTRSFSPSPPTFQSPPPLANFEPAQPKPRNAHQDSLLNLFRSPSISAASPVPAKTPELPVELSAYPSTPGYAKLNTAAEAGPPMPDMHAKPNLLHAFGGQEKPGLTTATVRGPVNAPDFDTVKKNAQHILNGNSRGPSPSTMKPEPKMFVPQQILRRDSSVPRKNAPPAEQDRSSNASPAAAPPAAPFKPQILKRPQQPPSQEPVPAPAPSAHTQNLLSMFKSPSPQPQQPLKQEPVSVASAHTQNLLSMFKSPSPQPQAVPAPAPPSRSPAPPAVDPSSFGRKDGIPADQKTALLSLFGKPAPLTASPTQTAGSPLAPSVTVPIPPARSPQPPTPKTFMSGLISPVSPLPGSQTDSPAQLNSRSRISSIGDTMPPSIVIPPTSAPTSYPQIPLAQQSNGFGTSMDGSFMSATSVSASELGTGVDKGKGKAGTDSAGKSPVDKNFLLGFLNDVARKGR</sequence>
<dbReference type="GeneID" id="28763273"/>
<dbReference type="SMART" id="SM01125">
    <property type="entry name" value="DCP2"/>
    <property type="match status" value="1"/>
</dbReference>
<dbReference type="SUPFAM" id="SSF55811">
    <property type="entry name" value="Nudix"/>
    <property type="match status" value="1"/>
</dbReference>
<protein>
    <recommendedName>
        <fullName evidence="10">Nudix hydrolase domain-containing protein</fullName>
    </recommendedName>
</protein>
<dbReference type="FunFam" id="1.10.10.1050:FF:000003">
    <property type="entry name" value="Decapping enzyme Dcp2, putative"/>
    <property type="match status" value="1"/>
</dbReference>